<dbReference type="PANTHER" id="PTHR36932">
    <property type="entry name" value="CAPSULAR POLYSACCHARIDE BIOSYNTHESIS PROTEIN"/>
    <property type="match status" value="1"/>
</dbReference>
<gene>
    <name evidence="1" type="ORF">GCM10007933_06650</name>
</gene>
<dbReference type="SUPFAM" id="SSF56801">
    <property type="entry name" value="Acetyl-CoA synthetase-like"/>
    <property type="match status" value="1"/>
</dbReference>
<evidence type="ECO:0000313" key="1">
    <source>
        <dbReference type="EMBL" id="GLT21213.1"/>
    </source>
</evidence>
<dbReference type="InterPro" id="IPR053158">
    <property type="entry name" value="CapK_Type1_Caps_Biosynth"/>
</dbReference>
<evidence type="ECO:0000313" key="2">
    <source>
        <dbReference type="Proteomes" id="UP001157167"/>
    </source>
</evidence>
<reference evidence="2" key="1">
    <citation type="journal article" date="2019" name="Int. J. Syst. Evol. Microbiol.">
        <title>The Global Catalogue of Microorganisms (GCM) 10K type strain sequencing project: providing services to taxonomists for standard genome sequencing and annotation.</title>
        <authorList>
            <consortium name="The Broad Institute Genomics Platform"/>
            <consortium name="The Broad Institute Genome Sequencing Center for Infectious Disease"/>
            <person name="Wu L."/>
            <person name="Ma J."/>
        </authorList>
    </citation>
    <scope>NUCLEOTIDE SEQUENCE [LARGE SCALE GENOMIC DNA]</scope>
    <source>
        <strain evidence="2">NBRC 102407</strain>
    </source>
</reference>
<dbReference type="RefSeq" id="WP_284186676.1">
    <property type="nucleotide sequence ID" value="NZ_BSPX01000005.1"/>
</dbReference>
<accession>A0ABQ6F6N7</accession>
<dbReference type="InterPro" id="IPR042099">
    <property type="entry name" value="ANL_N_sf"/>
</dbReference>
<sequence>MLSSHSKLYRRVSPEVQEHLLAVTTRLRGLVTDQRALRRITERIEASQWLPRAEWEALQLETMRELALDAGRRVPYYRELFGRLGIDPTRWQCLADLAQIPVLTKHEVIAEGERMVAEGGPWLRFKGSTSGTTGQAMAGWRDRTSIAFEQAFIDRQARWAGFHKGERRAWLRGDPVVPPNQSGGKLWRMNRADNTLMLSSYHLTPSNGAGYIEALEQFDPVMIQAYPSSVGYLARWLEEHDRNYRGKSLRGIVTSSETLRAEERRIIAERFGCQVFDWYGAFERVAAIGTCEHGHHHVMEDYGCVEFEPNGDGTSNLIATGFGNRLMPFLRYRADDRVVLADPDFACPCGRSFRVVERVLGRVDDAIRTPDGRHVVMLDWIFSGLFGLVEAQVVQERLDEVVIRIVAGTEFSQRDEHALLLRARERLGQQVIIRIERVAEIPRTRNGKFRQIVSRLSGSEEVNV</sequence>
<protein>
    <submittedName>
        <fullName evidence="1">Capsular polysaccharide biosynthesis protein CapK</fullName>
    </submittedName>
</protein>
<dbReference type="EMBL" id="BSPX01000005">
    <property type="protein sequence ID" value="GLT21213.1"/>
    <property type="molecule type" value="Genomic_DNA"/>
</dbReference>
<dbReference type="Proteomes" id="UP001157167">
    <property type="component" value="Unassembled WGS sequence"/>
</dbReference>
<dbReference type="PANTHER" id="PTHR36932:SF1">
    <property type="entry name" value="CAPSULAR POLYSACCHARIDE BIOSYNTHESIS PROTEIN"/>
    <property type="match status" value="1"/>
</dbReference>
<dbReference type="Gene3D" id="3.40.50.12780">
    <property type="entry name" value="N-terminal domain of ligase-like"/>
    <property type="match status" value="1"/>
</dbReference>
<keyword evidence="2" id="KW-1185">Reference proteome</keyword>
<comment type="caution">
    <text evidence="1">The sequence shown here is derived from an EMBL/GenBank/DDBJ whole genome shotgun (WGS) entry which is preliminary data.</text>
</comment>
<name>A0ABQ6F6N7_9RHOO</name>
<organism evidence="1 2">
    <name type="scientific">Zoogloea oryzae</name>
    <dbReference type="NCBI Taxonomy" id="310767"/>
    <lineage>
        <taxon>Bacteria</taxon>
        <taxon>Pseudomonadati</taxon>
        <taxon>Pseudomonadota</taxon>
        <taxon>Betaproteobacteria</taxon>
        <taxon>Rhodocyclales</taxon>
        <taxon>Zoogloeaceae</taxon>
        <taxon>Zoogloea</taxon>
    </lineage>
</organism>
<proteinExistence type="predicted"/>